<feature type="domain" description="G-protein coupled receptors family 1 profile" evidence="10">
    <location>
        <begin position="1"/>
        <end position="82"/>
    </location>
</feature>
<keyword evidence="6" id="KW-0472">Membrane</keyword>
<keyword evidence="7" id="KW-0675">Receptor</keyword>
<keyword evidence="5" id="KW-0297">G-protein coupled receptor</keyword>
<dbReference type="InterPro" id="IPR017452">
    <property type="entry name" value="GPCR_Rhodpsn_7TM"/>
</dbReference>
<evidence type="ECO:0000256" key="4">
    <source>
        <dbReference type="ARBA" id="ARBA00022989"/>
    </source>
</evidence>
<keyword evidence="2" id="KW-1003">Cell membrane</keyword>
<keyword evidence="9" id="KW-0732">Signal</keyword>
<evidence type="ECO:0000256" key="8">
    <source>
        <dbReference type="ARBA" id="ARBA00023224"/>
    </source>
</evidence>
<feature type="signal peptide" evidence="9">
    <location>
        <begin position="1"/>
        <end position="21"/>
    </location>
</feature>
<dbReference type="Proteomes" id="UP001054945">
    <property type="component" value="Unassembled WGS sequence"/>
</dbReference>
<evidence type="ECO:0000256" key="2">
    <source>
        <dbReference type="ARBA" id="ARBA00022475"/>
    </source>
</evidence>
<comment type="subcellular location">
    <subcellularLocation>
        <location evidence="1">Cell membrane</location>
        <topology evidence="1">Multi-pass membrane protein</topology>
    </subcellularLocation>
</comment>
<keyword evidence="8" id="KW-0807">Transducer</keyword>
<keyword evidence="4" id="KW-1133">Transmembrane helix</keyword>
<dbReference type="PANTHER" id="PTHR24230">
    <property type="entry name" value="G-PROTEIN COUPLED RECEPTOR"/>
    <property type="match status" value="1"/>
</dbReference>
<dbReference type="GO" id="GO:0005886">
    <property type="term" value="C:plasma membrane"/>
    <property type="evidence" value="ECO:0007669"/>
    <property type="project" value="UniProtKB-SubCell"/>
</dbReference>
<evidence type="ECO:0000259" key="10">
    <source>
        <dbReference type="PROSITE" id="PS50262"/>
    </source>
</evidence>
<dbReference type="GO" id="GO:0035237">
    <property type="term" value="F:corazonin receptor activity"/>
    <property type="evidence" value="ECO:0007669"/>
    <property type="project" value="TreeGrafter"/>
</dbReference>
<keyword evidence="3" id="KW-0812">Transmembrane</keyword>
<evidence type="ECO:0000256" key="3">
    <source>
        <dbReference type="ARBA" id="ARBA00022692"/>
    </source>
</evidence>
<feature type="chain" id="PRO_5043910147" description="G-protein coupled receptors family 1 profile domain-containing protein" evidence="9">
    <location>
        <begin position="22"/>
        <end position="82"/>
    </location>
</feature>
<accession>A0AAV4WSP7</accession>
<comment type="caution">
    <text evidence="11">The sequence shown here is derived from an EMBL/GenBank/DDBJ whole genome shotgun (WGS) entry which is preliminary data.</text>
</comment>
<reference evidence="11 12" key="1">
    <citation type="submission" date="2021-06" db="EMBL/GenBank/DDBJ databases">
        <title>Caerostris extrusa draft genome.</title>
        <authorList>
            <person name="Kono N."/>
            <person name="Arakawa K."/>
        </authorList>
    </citation>
    <scope>NUCLEOTIDE SEQUENCE [LARGE SCALE GENOMIC DNA]</scope>
</reference>
<dbReference type="EMBL" id="BPLR01016650">
    <property type="protein sequence ID" value="GIY85363.1"/>
    <property type="molecule type" value="Genomic_DNA"/>
</dbReference>
<evidence type="ECO:0000256" key="6">
    <source>
        <dbReference type="ARBA" id="ARBA00023136"/>
    </source>
</evidence>
<proteinExistence type="predicted"/>
<evidence type="ECO:0000256" key="5">
    <source>
        <dbReference type="ARBA" id="ARBA00023040"/>
    </source>
</evidence>
<dbReference type="AlphaFoldDB" id="A0AAV4WSP7"/>
<sequence length="82" mass="9260">MFSLYLSTFTLVVIGFDRLCAVRFPMRRIKARMQVHKAVIAAWVLSAVLSAPQRADQSTAPDAHVFSFQGHLELEIDVRLQS</sequence>
<evidence type="ECO:0000256" key="1">
    <source>
        <dbReference type="ARBA" id="ARBA00004651"/>
    </source>
</evidence>
<gene>
    <name evidence="11" type="ORF">CEXT_112551</name>
</gene>
<organism evidence="11 12">
    <name type="scientific">Caerostris extrusa</name>
    <name type="common">Bark spider</name>
    <name type="synonym">Caerostris bankana</name>
    <dbReference type="NCBI Taxonomy" id="172846"/>
    <lineage>
        <taxon>Eukaryota</taxon>
        <taxon>Metazoa</taxon>
        <taxon>Ecdysozoa</taxon>
        <taxon>Arthropoda</taxon>
        <taxon>Chelicerata</taxon>
        <taxon>Arachnida</taxon>
        <taxon>Araneae</taxon>
        <taxon>Araneomorphae</taxon>
        <taxon>Entelegynae</taxon>
        <taxon>Araneoidea</taxon>
        <taxon>Araneidae</taxon>
        <taxon>Caerostris</taxon>
    </lineage>
</organism>
<evidence type="ECO:0000256" key="9">
    <source>
        <dbReference type="SAM" id="SignalP"/>
    </source>
</evidence>
<dbReference type="PANTHER" id="PTHR24230:SF163">
    <property type="entry name" value="CORAZONIN RECEPTOR, ISOFORM B"/>
    <property type="match status" value="1"/>
</dbReference>
<name>A0AAV4WSP7_CAEEX</name>
<evidence type="ECO:0000256" key="7">
    <source>
        <dbReference type="ARBA" id="ARBA00023170"/>
    </source>
</evidence>
<dbReference type="PROSITE" id="PS50262">
    <property type="entry name" value="G_PROTEIN_RECEP_F1_2"/>
    <property type="match status" value="1"/>
</dbReference>
<keyword evidence="12" id="KW-1185">Reference proteome</keyword>
<protein>
    <recommendedName>
        <fullName evidence="10">G-protein coupled receptors family 1 profile domain-containing protein</fullName>
    </recommendedName>
</protein>
<evidence type="ECO:0000313" key="12">
    <source>
        <dbReference type="Proteomes" id="UP001054945"/>
    </source>
</evidence>
<evidence type="ECO:0000313" key="11">
    <source>
        <dbReference type="EMBL" id="GIY85363.1"/>
    </source>
</evidence>
<dbReference type="Gene3D" id="1.20.1070.10">
    <property type="entry name" value="Rhodopsin 7-helix transmembrane proteins"/>
    <property type="match status" value="1"/>
</dbReference>
<dbReference type="SUPFAM" id="SSF81321">
    <property type="entry name" value="Family A G protein-coupled receptor-like"/>
    <property type="match status" value="1"/>
</dbReference>